<proteinExistence type="predicted"/>
<sequence>MDALALAADWLDEGIEREQQAQSYVTQPGLWAKDKLGEHLWSKQLEIAESVRTNRFTAVHSCHGSGKSFSASRLTCWWLDTHPPGEARVVTTAPTGDQVKAILWSEINSAWVKAEARGTEFIGRVNETDWKLNKQLIAFGRKPSDYNPHAFQGIHAKYVLVILDEACGINKQFWTAAMSIATGEHCRILAIGNPDDPGSHFARVCQPGSRWHTIHISTFDTPNFTGEPVPDELRPSLVSQEYVDDMRDEFGESSPTYISKVLGEFPNEAEDGVVRLSALRACHAEREEKRPADQQLPHELGIDMGAGGDETVVRERRGMVVGRRWGFREKDPVKATARILAIIQEVKPTAVKIDSIGIGWGIAGNLQEKALKGEHQAVIVPVNVSVKSEEPDRFPRLRSEIWWRVARQLSEDRSWDLSELEESDREQLVTQLTAPKYTLDSAGRTVVEPKEDTKKRLGRSPDDADALNLAFYTPPGGIDQQMAWLREYATA</sequence>
<dbReference type="Gene3D" id="3.30.420.240">
    <property type="match status" value="1"/>
</dbReference>
<protein>
    <recommendedName>
        <fullName evidence="3">Terminase</fullName>
    </recommendedName>
</protein>
<dbReference type="InterPro" id="IPR027417">
    <property type="entry name" value="P-loop_NTPase"/>
</dbReference>
<dbReference type="Gene3D" id="3.40.50.300">
    <property type="entry name" value="P-loop containing nucleotide triphosphate hydrolases"/>
    <property type="match status" value="1"/>
</dbReference>
<accession>A0ABD5ENH4</accession>
<evidence type="ECO:0000313" key="1">
    <source>
        <dbReference type="EMBL" id="MDT0435614.1"/>
    </source>
</evidence>
<organism evidence="1 2">
    <name type="scientific">Streptomyces doudnae</name>
    <dbReference type="NCBI Taxonomy" id="3075536"/>
    <lineage>
        <taxon>Bacteria</taxon>
        <taxon>Bacillati</taxon>
        <taxon>Actinomycetota</taxon>
        <taxon>Actinomycetes</taxon>
        <taxon>Kitasatosporales</taxon>
        <taxon>Streptomycetaceae</taxon>
        <taxon>Streptomyces</taxon>
    </lineage>
</organism>
<gene>
    <name evidence="1" type="ORF">RM877_13060</name>
</gene>
<dbReference type="SUPFAM" id="SSF52540">
    <property type="entry name" value="P-loop containing nucleoside triphosphate hydrolases"/>
    <property type="match status" value="1"/>
</dbReference>
<name>A0ABD5ENH4_9ACTN</name>
<dbReference type="Proteomes" id="UP001183535">
    <property type="component" value="Unassembled WGS sequence"/>
</dbReference>
<comment type="caution">
    <text evidence="1">The sequence shown here is derived from an EMBL/GenBank/DDBJ whole genome shotgun (WGS) entry which is preliminary data.</text>
</comment>
<dbReference type="RefSeq" id="WP_093824339.1">
    <property type="nucleotide sequence ID" value="NZ_JAVRES010000004.1"/>
</dbReference>
<dbReference type="EMBL" id="JAVRES010000004">
    <property type="protein sequence ID" value="MDT0435614.1"/>
    <property type="molecule type" value="Genomic_DNA"/>
</dbReference>
<dbReference type="AlphaFoldDB" id="A0ABD5ENH4"/>
<reference evidence="2" key="1">
    <citation type="submission" date="2023-07" db="EMBL/GenBank/DDBJ databases">
        <title>30 novel species of actinomycetes from the DSMZ collection.</title>
        <authorList>
            <person name="Nouioui I."/>
        </authorList>
    </citation>
    <scope>NUCLEOTIDE SEQUENCE [LARGE SCALE GENOMIC DNA]</scope>
    <source>
        <strain evidence="2">DSM 41981</strain>
    </source>
</reference>
<evidence type="ECO:0008006" key="3">
    <source>
        <dbReference type="Google" id="ProtNLM"/>
    </source>
</evidence>
<evidence type="ECO:0000313" key="2">
    <source>
        <dbReference type="Proteomes" id="UP001183535"/>
    </source>
</evidence>
<keyword evidence="2" id="KW-1185">Reference proteome</keyword>